<feature type="region of interest" description="Disordered" evidence="1">
    <location>
        <begin position="456"/>
        <end position="507"/>
    </location>
</feature>
<feature type="region of interest" description="Disordered" evidence="1">
    <location>
        <begin position="32"/>
        <end position="51"/>
    </location>
</feature>
<proteinExistence type="predicted"/>
<evidence type="ECO:0000313" key="5">
    <source>
        <dbReference type="Proteomes" id="UP000008311"/>
    </source>
</evidence>
<name>B9TB66_RICCO</name>
<dbReference type="PROSITE" id="PS51831">
    <property type="entry name" value="HD"/>
    <property type="match status" value="1"/>
</dbReference>
<dbReference type="InParanoid" id="B9TB66"/>
<dbReference type="AlphaFoldDB" id="B9TB66"/>
<feature type="non-terminal residue" evidence="4">
    <location>
        <position position="575"/>
    </location>
</feature>
<dbReference type="CDD" id="cd00077">
    <property type="entry name" value="HDc"/>
    <property type="match status" value="1"/>
</dbReference>
<gene>
    <name evidence="4" type="ORF">RCOM_0019440</name>
</gene>
<dbReference type="STRING" id="3988.B9TB66"/>
<keyword evidence="5" id="KW-1185">Reference proteome</keyword>
<dbReference type="Proteomes" id="UP000008311">
    <property type="component" value="Unassembled WGS sequence"/>
</dbReference>
<dbReference type="PANTHER" id="PTHR35569">
    <property type="entry name" value="CYANAMIDE HYDRATASE DDI2-RELATED"/>
    <property type="match status" value="1"/>
</dbReference>
<accession>B9TB66</accession>
<sequence length="575" mass="63006">MKIARFVSMACAVLLILVLGFVQTSNLRAAGRAPAPDHQSSDTADRTPNIAIPDSNLARDAARYIRDSEGEFLFEHSTRVYCWAALSAQRNGLPYDPELLYVAAMFHDYGLTENYAQSHLRYEVDGANAARQFLRSHGVSETTSEQVWLAIALHTTNGIPAQVSPLAALVAQGANMDLVGAGYGDFTAEQRDAIEMAYPHPQDFAEVFMRTLYDSLKHRPETTQGTGLADTSALSCATLLGLQENEHSTRGYRLHLTHGPTLSLFVVLGAVDRWTRNAMSPVRTVTLMPVNGVQPMMLPGWRPLDRPGGILSGHATYQRRCPPVFWQGLRSELLAASVVAHRRSLRRRVRAFTIGFRGHGNVLRSSDHTKGSVQLSGSAASNSLAGNRPLSEAGRDLSRSNWTKTSTGGSWPTSDRNSRRFAELAAIFDEPALSVAAETDPLKESVSATGKIAQPHVAAPARCHTHGIPDQRRGSRLPRKAVPHTSRPHKDKPIRSHGRGRQSRTPAGSWHLRAALFGWSVENSRRSVMVENRRYFRRALESSGTLFSPYGARFDDDLRGGADRPLLADPASSAD</sequence>
<dbReference type="EMBL" id="EQ976247">
    <property type="protein sequence ID" value="EEF26898.1"/>
    <property type="molecule type" value="Genomic_DNA"/>
</dbReference>
<feature type="compositionally biased region" description="Polar residues" evidence="1">
    <location>
        <begin position="399"/>
        <end position="415"/>
    </location>
</feature>
<feature type="compositionally biased region" description="Low complexity" evidence="1">
    <location>
        <begin position="375"/>
        <end position="387"/>
    </location>
</feature>
<dbReference type="SUPFAM" id="SSF109604">
    <property type="entry name" value="HD-domain/PDEase-like"/>
    <property type="match status" value="1"/>
</dbReference>
<evidence type="ECO:0000313" key="4">
    <source>
        <dbReference type="EMBL" id="EEF26898.1"/>
    </source>
</evidence>
<feature type="compositionally biased region" description="Basic residues" evidence="1">
    <location>
        <begin position="474"/>
        <end position="502"/>
    </location>
</feature>
<evidence type="ECO:0000256" key="2">
    <source>
        <dbReference type="SAM" id="SignalP"/>
    </source>
</evidence>
<feature type="signal peptide" evidence="2">
    <location>
        <begin position="1"/>
        <end position="24"/>
    </location>
</feature>
<protein>
    <recommendedName>
        <fullName evidence="3">HD domain-containing protein</fullName>
    </recommendedName>
</protein>
<feature type="domain" description="HD" evidence="3">
    <location>
        <begin position="73"/>
        <end position="179"/>
    </location>
</feature>
<feature type="region of interest" description="Disordered" evidence="1">
    <location>
        <begin position="363"/>
        <end position="416"/>
    </location>
</feature>
<organism evidence="4 5">
    <name type="scientific">Ricinus communis</name>
    <name type="common">Castor bean</name>
    <dbReference type="NCBI Taxonomy" id="3988"/>
    <lineage>
        <taxon>Eukaryota</taxon>
        <taxon>Viridiplantae</taxon>
        <taxon>Streptophyta</taxon>
        <taxon>Embryophyta</taxon>
        <taxon>Tracheophyta</taxon>
        <taxon>Spermatophyta</taxon>
        <taxon>Magnoliopsida</taxon>
        <taxon>eudicotyledons</taxon>
        <taxon>Gunneridae</taxon>
        <taxon>Pentapetalae</taxon>
        <taxon>rosids</taxon>
        <taxon>fabids</taxon>
        <taxon>Malpighiales</taxon>
        <taxon>Euphorbiaceae</taxon>
        <taxon>Acalyphoideae</taxon>
        <taxon>Acalypheae</taxon>
        <taxon>Ricinus</taxon>
    </lineage>
</organism>
<feature type="chain" id="PRO_5002890119" description="HD domain-containing protein" evidence="2">
    <location>
        <begin position="25"/>
        <end position="575"/>
    </location>
</feature>
<evidence type="ECO:0000256" key="1">
    <source>
        <dbReference type="SAM" id="MobiDB-lite"/>
    </source>
</evidence>
<dbReference type="Pfam" id="PF01966">
    <property type="entry name" value="HD"/>
    <property type="match status" value="1"/>
</dbReference>
<keyword evidence="2" id="KW-0732">Signal</keyword>
<dbReference type="PANTHER" id="PTHR35569:SF1">
    <property type="entry name" value="CYANAMIDE HYDRATASE DDI2-RELATED"/>
    <property type="match status" value="1"/>
</dbReference>
<dbReference type="InterPro" id="IPR003607">
    <property type="entry name" value="HD/PDEase_dom"/>
</dbReference>
<dbReference type="InterPro" id="IPR006674">
    <property type="entry name" value="HD_domain"/>
</dbReference>
<reference evidence="5" key="1">
    <citation type="journal article" date="2010" name="Nat. Biotechnol.">
        <title>Draft genome sequence of the oilseed species Ricinus communis.</title>
        <authorList>
            <person name="Chan A.P."/>
            <person name="Crabtree J."/>
            <person name="Zhao Q."/>
            <person name="Lorenzi H."/>
            <person name="Orvis J."/>
            <person name="Puiu D."/>
            <person name="Melake-Berhan A."/>
            <person name="Jones K.M."/>
            <person name="Redman J."/>
            <person name="Chen G."/>
            <person name="Cahoon E.B."/>
            <person name="Gedil M."/>
            <person name="Stanke M."/>
            <person name="Haas B.J."/>
            <person name="Wortman J.R."/>
            <person name="Fraser-Liggett C.M."/>
            <person name="Ravel J."/>
            <person name="Rabinowicz P.D."/>
        </authorList>
    </citation>
    <scope>NUCLEOTIDE SEQUENCE [LARGE SCALE GENOMIC DNA]</scope>
    <source>
        <strain evidence="5">cv. Hale</strain>
    </source>
</reference>
<dbReference type="Gene3D" id="1.10.3210.10">
    <property type="entry name" value="Hypothetical protein af1432"/>
    <property type="match status" value="1"/>
</dbReference>
<evidence type="ECO:0000259" key="3">
    <source>
        <dbReference type="PROSITE" id="PS51831"/>
    </source>
</evidence>